<dbReference type="PANTHER" id="PTHR46518:SF1">
    <property type="entry name" value="OUTER DYNEIN ARM-DOCKING COMPLEX SUBUNIT 3"/>
    <property type="match status" value="1"/>
</dbReference>
<feature type="coiled-coil region" evidence="1">
    <location>
        <begin position="47"/>
        <end position="102"/>
    </location>
</feature>
<dbReference type="PANTHER" id="PTHR46518">
    <property type="entry name" value="COILED-COIL DOMAIN-CONTAINING PROTEIN 151"/>
    <property type="match status" value="1"/>
</dbReference>
<feature type="coiled-coil region" evidence="1">
    <location>
        <begin position="170"/>
        <end position="218"/>
    </location>
</feature>
<dbReference type="Proteomes" id="UP001162131">
    <property type="component" value="Unassembled WGS sequence"/>
</dbReference>
<name>A0AAU9IV75_9CILI</name>
<keyword evidence="3" id="KW-1185">Reference proteome</keyword>
<evidence type="ECO:0000313" key="3">
    <source>
        <dbReference type="Proteomes" id="UP001162131"/>
    </source>
</evidence>
<dbReference type="AlphaFoldDB" id="A0AAU9IV75"/>
<dbReference type="InterPro" id="IPR033192">
    <property type="entry name" value="ODAD3"/>
</dbReference>
<sequence length="459" mass="54659">MSERKFRSLTPRVQKITDTSYISEPLQQIDEESNEVSNQLRLIRSRYDKLKDLNRIKRLKVEKLKKEIAQAKKIGNSMQGDKYNLEAKIIKLENSIEMAKAKRIEEEVYARSYMHILNRMREEKLILDKQARVRQDELSTKKQVLTLEEQKTRQAYESQLKSRIELKELKHQMDTEKRQQEESLKVIEKKALEREKALSRLEERTRRREELAETARNEASSQETFDLRQSLQLHRFWYLMINKRISYELERGSDIEKAFQKIRVATGLHDIEEIVRRFLTREQSYTEFIDVVKETEKKLEEVRDKTDAARSQLQDIQFDREGDGKLQKKIREIEEAYNEEYKTYLIACEKCKKYQLVTDKVKDWVVKHLKILNNEDEIGELTELFQKLNDSVILLLDKVADKHDKLIENVETYRKKKTQDIMRELNSSPLSLKNKRFTPILQESNSEEDIKLLGTGVPS</sequence>
<feature type="coiled-coil region" evidence="1">
    <location>
        <begin position="285"/>
        <end position="312"/>
    </location>
</feature>
<comment type="caution">
    <text evidence="2">The sequence shown here is derived from an EMBL/GenBank/DDBJ whole genome shotgun (WGS) entry which is preliminary data.</text>
</comment>
<dbReference type="GO" id="GO:0097542">
    <property type="term" value="C:ciliary tip"/>
    <property type="evidence" value="ECO:0007669"/>
    <property type="project" value="TreeGrafter"/>
</dbReference>
<accession>A0AAU9IV75</accession>
<dbReference type="EMBL" id="CAJZBQ010000020">
    <property type="protein sequence ID" value="CAG9318424.1"/>
    <property type="molecule type" value="Genomic_DNA"/>
</dbReference>
<protein>
    <submittedName>
        <fullName evidence="2">Uncharacterized protein</fullName>
    </submittedName>
</protein>
<keyword evidence="1" id="KW-0175">Coiled coil</keyword>
<dbReference type="GO" id="GO:0036064">
    <property type="term" value="C:ciliary basal body"/>
    <property type="evidence" value="ECO:0007669"/>
    <property type="project" value="TreeGrafter"/>
</dbReference>
<proteinExistence type="predicted"/>
<dbReference type="GO" id="GO:0035253">
    <property type="term" value="C:ciliary rootlet"/>
    <property type="evidence" value="ECO:0007669"/>
    <property type="project" value="TreeGrafter"/>
</dbReference>
<organism evidence="2 3">
    <name type="scientific">Blepharisma stoltei</name>
    <dbReference type="NCBI Taxonomy" id="1481888"/>
    <lineage>
        <taxon>Eukaryota</taxon>
        <taxon>Sar</taxon>
        <taxon>Alveolata</taxon>
        <taxon>Ciliophora</taxon>
        <taxon>Postciliodesmatophora</taxon>
        <taxon>Heterotrichea</taxon>
        <taxon>Heterotrichida</taxon>
        <taxon>Blepharismidae</taxon>
        <taxon>Blepharisma</taxon>
    </lineage>
</organism>
<reference evidence="2" key="1">
    <citation type="submission" date="2021-09" db="EMBL/GenBank/DDBJ databases">
        <authorList>
            <consortium name="AG Swart"/>
            <person name="Singh M."/>
            <person name="Singh A."/>
            <person name="Seah K."/>
            <person name="Emmerich C."/>
        </authorList>
    </citation>
    <scope>NUCLEOTIDE SEQUENCE</scope>
    <source>
        <strain evidence="2">ATCC30299</strain>
    </source>
</reference>
<dbReference type="GO" id="GO:0003341">
    <property type="term" value="P:cilium movement"/>
    <property type="evidence" value="ECO:0007669"/>
    <property type="project" value="InterPro"/>
</dbReference>
<evidence type="ECO:0000313" key="2">
    <source>
        <dbReference type="EMBL" id="CAG9318424.1"/>
    </source>
</evidence>
<dbReference type="GO" id="GO:0036158">
    <property type="term" value="P:outer dynein arm assembly"/>
    <property type="evidence" value="ECO:0007669"/>
    <property type="project" value="InterPro"/>
</dbReference>
<gene>
    <name evidence="2" type="ORF">BSTOLATCC_MIC20898</name>
</gene>
<evidence type="ECO:0000256" key="1">
    <source>
        <dbReference type="SAM" id="Coils"/>
    </source>
</evidence>